<dbReference type="Gene3D" id="3.40.50.850">
    <property type="entry name" value="Isochorismatase-like"/>
    <property type="match status" value="1"/>
</dbReference>
<dbReference type="Proteomes" id="UP000885847">
    <property type="component" value="Unassembled WGS sequence"/>
</dbReference>
<sequence length="141" mass="16233">MKEAYFTEDNIREAGEKLLASLDRFRRRHPLKIKRDRIALIVLDMQRFFLDESSPGFLPSAPAIVGNIRSLVEKFSCLGRPVIFTKHENTNNDAGMLGKWWNSIIEAGSHFAEIIEEVLPDRGIIIKKTSYDAFYMTELDE</sequence>
<dbReference type="PANTHER" id="PTHR43540:SF6">
    <property type="entry name" value="ISOCHORISMATASE-LIKE DOMAIN-CONTAINING PROTEIN"/>
    <property type="match status" value="1"/>
</dbReference>
<gene>
    <name evidence="3" type="ORF">ENF18_01415</name>
</gene>
<name>A0A7C0VAA0_UNCW3</name>
<accession>A0A7C0VAA0</accession>
<proteinExistence type="predicted"/>
<dbReference type="InterPro" id="IPR050272">
    <property type="entry name" value="Isochorismatase-like_hydrls"/>
</dbReference>
<protein>
    <submittedName>
        <fullName evidence="3">Cysteine hydrolase</fullName>
    </submittedName>
</protein>
<dbReference type="GO" id="GO:0016787">
    <property type="term" value="F:hydrolase activity"/>
    <property type="evidence" value="ECO:0007669"/>
    <property type="project" value="UniProtKB-KW"/>
</dbReference>
<dbReference type="SUPFAM" id="SSF52499">
    <property type="entry name" value="Isochorismatase-like hydrolases"/>
    <property type="match status" value="1"/>
</dbReference>
<dbReference type="Pfam" id="PF00857">
    <property type="entry name" value="Isochorismatase"/>
    <property type="match status" value="1"/>
</dbReference>
<feature type="domain" description="Isochorismatase-like" evidence="2">
    <location>
        <begin position="39"/>
        <end position="141"/>
    </location>
</feature>
<dbReference type="AlphaFoldDB" id="A0A7C0VAA0"/>
<dbReference type="CDD" id="cd00431">
    <property type="entry name" value="cysteine_hydrolases"/>
    <property type="match status" value="1"/>
</dbReference>
<keyword evidence="1 3" id="KW-0378">Hydrolase</keyword>
<organism evidence="3">
    <name type="scientific">candidate division WOR-3 bacterium</name>
    <dbReference type="NCBI Taxonomy" id="2052148"/>
    <lineage>
        <taxon>Bacteria</taxon>
        <taxon>Bacteria division WOR-3</taxon>
    </lineage>
</organism>
<feature type="non-terminal residue" evidence="3">
    <location>
        <position position="141"/>
    </location>
</feature>
<evidence type="ECO:0000313" key="3">
    <source>
        <dbReference type="EMBL" id="HDI82433.1"/>
    </source>
</evidence>
<evidence type="ECO:0000259" key="2">
    <source>
        <dbReference type="Pfam" id="PF00857"/>
    </source>
</evidence>
<dbReference type="EMBL" id="DQWE01000061">
    <property type="protein sequence ID" value="HDI82433.1"/>
    <property type="molecule type" value="Genomic_DNA"/>
</dbReference>
<reference evidence="3" key="1">
    <citation type="journal article" date="2020" name="mSystems">
        <title>Genome- and Community-Level Interaction Insights into Carbon Utilization and Element Cycling Functions of Hydrothermarchaeota in Hydrothermal Sediment.</title>
        <authorList>
            <person name="Zhou Z."/>
            <person name="Liu Y."/>
            <person name="Xu W."/>
            <person name="Pan J."/>
            <person name="Luo Z.H."/>
            <person name="Li M."/>
        </authorList>
    </citation>
    <scope>NUCLEOTIDE SEQUENCE [LARGE SCALE GENOMIC DNA]</scope>
    <source>
        <strain evidence="3">HyVt-102</strain>
    </source>
</reference>
<dbReference type="InterPro" id="IPR036380">
    <property type="entry name" value="Isochorismatase-like_sf"/>
</dbReference>
<evidence type="ECO:0000256" key="1">
    <source>
        <dbReference type="ARBA" id="ARBA00022801"/>
    </source>
</evidence>
<dbReference type="InterPro" id="IPR000868">
    <property type="entry name" value="Isochorismatase-like_dom"/>
</dbReference>
<dbReference type="PANTHER" id="PTHR43540">
    <property type="entry name" value="PEROXYUREIDOACRYLATE/UREIDOACRYLATE AMIDOHYDROLASE-RELATED"/>
    <property type="match status" value="1"/>
</dbReference>
<comment type="caution">
    <text evidence="3">The sequence shown here is derived from an EMBL/GenBank/DDBJ whole genome shotgun (WGS) entry which is preliminary data.</text>
</comment>